<proteinExistence type="inferred from homology"/>
<comment type="similarity">
    <text evidence="2 11">Belongs to the G-protein coupled receptor T2R family.</text>
</comment>
<feature type="transmembrane region" description="Helical" evidence="13">
    <location>
        <begin position="200"/>
        <end position="221"/>
    </location>
</feature>
<feature type="transmembrane region" description="Helical" evidence="13">
    <location>
        <begin position="246"/>
        <end position="270"/>
    </location>
</feature>
<comment type="subcellular location">
    <subcellularLocation>
        <location evidence="1 12">Membrane</location>
        <topology evidence="1 12">Multi-pass membrane protein</topology>
    </subcellularLocation>
</comment>
<evidence type="ECO:0000256" key="9">
    <source>
        <dbReference type="ARBA" id="ARBA00023170"/>
    </source>
</evidence>
<evidence type="ECO:0000256" key="4">
    <source>
        <dbReference type="ARBA" id="ARBA00022606"/>
    </source>
</evidence>
<dbReference type="GO" id="GO:0004930">
    <property type="term" value="F:G protein-coupled receptor activity"/>
    <property type="evidence" value="ECO:0007669"/>
    <property type="project" value="UniProtKB-KW"/>
</dbReference>
<dbReference type="GeneTree" id="ENSGT00530000065251"/>
<dbReference type="GO" id="GO:0016020">
    <property type="term" value="C:membrane"/>
    <property type="evidence" value="ECO:0007669"/>
    <property type="project" value="UniProtKB-SubCell"/>
</dbReference>
<evidence type="ECO:0000256" key="12">
    <source>
        <dbReference type="RuleBase" id="RU004424"/>
    </source>
</evidence>
<organism evidence="14 15">
    <name type="scientific">Salmo trutta</name>
    <name type="common">Brown trout</name>
    <dbReference type="NCBI Taxonomy" id="8032"/>
    <lineage>
        <taxon>Eukaryota</taxon>
        <taxon>Metazoa</taxon>
        <taxon>Chordata</taxon>
        <taxon>Craniata</taxon>
        <taxon>Vertebrata</taxon>
        <taxon>Euteleostomi</taxon>
        <taxon>Actinopterygii</taxon>
        <taxon>Neopterygii</taxon>
        <taxon>Teleostei</taxon>
        <taxon>Protacanthopterygii</taxon>
        <taxon>Salmoniformes</taxon>
        <taxon>Salmonidae</taxon>
        <taxon>Salmoninae</taxon>
        <taxon>Salmo</taxon>
    </lineage>
</organism>
<name>A0A674DPV1_SALTR</name>
<dbReference type="InterPro" id="IPR007960">
    <property type="entry name" value="TAS2R"/>
</dbReference>
<feature type="transmembrane region" description="Helical" evidence="13">
    <location>
        <begin position="282"/>
        <end position="305"/>
    </location>
</feature>
<dbReference type="Pfam" id="PF05296">
    <property type="entry name" value="TAS2R"/>
    <property type="match status" value="1"/>
</dbReference>
<dbReference type="GO" id="GO:0033038">
    <property type="term" value="F:bitter taste receptor activity"/>
    <property type="evidence" value="ECO:0007669"/>
    <property type="project" value="InterPro"/>
</dbReference>
<evidence type="ECO:0000256" key="8">
    <source>
        <dbReference type="ARBA" id="ARBA00023136"/>
    </source>
</evidence>
<reference evidence="14" key="1">
    <citation type="submission" date="2025-08" db="UniProtKB">
        <authorList>
            <consortium name="Ensembl"/>
        </authorList>
    </citation>
    <scope>IDENTIFICATION</scope>
</reference>
<evidence type="ECO:0000256" key="6">
    <source>
        <dbReference type="ARBA" id="ARBA00022989"/>
    </source>
</evidence>
<dbReference type="AlphaFoldDB" id="A0A674DPV1"/>
<keyword evidence="5 12" id="KW-0812">Transmembrane</keyword>
<evidence type="ECO:0000256" key="5">
    <source>
        <dbReference type="ARBA" id="ARBA00022692"/>
    </source>
</evidence>
<accession>A0A674DPV1</accession>
<evidence type="ECO:0000313" key="15">
    <source>
        <dbReference type="Proteomes" id="UP000472277"/>
    </source>
</evidence>
<sequence length="325" mass="36883">MVGSSCATVCYLHRHMKSMKESGSPFSSPRLHSQMRVTIAGILQGILFLFTSLWIFIHYSSKVLSSTYFDDKILYTVISLYMLGTTLNLGIGQPWLYVVLMSTSVWLNFFYYTQIVPAQRALYTWVKRNIKSIIYWGLFGDRMFFMFQFAVRAAGEFYSSGEGPINSTGFTSTYATPKDYAAFLKDVLLDTSTASLFLEMIYVFFCLCVMVGSSCATVCYLHRHMKSMKESGSPFSSPRLHSQMRVTIAGILQGIIFFFTAVWVLIHYLSNVLSSTYFDDKTLYTVISLYMFGTTLNLGIGQAVFRQRAADIWLKAQQAVKSLKP</sequence>
<keyword evidence="6 13" id="KW-1133">Transmembrane helix</keyword>
<protein>
    <recommendedName>
        <fullName evidence="12">Taste receptor type 2</fullName>
    </recommendedName>
</protein>
<keyword evidence="9 12" id="KW-0675">Receptor</keyword>
<evidence type="ECO:0000256" key="2">
    <source>
        <dbReference type="ARBA" id="ARBA00007376"/>
    </source>
</evidence>
<feature type="transmembrane region" description="Helical" evidence="13">
    <location>
        <begin position="37"/>
        <end position="61"/>
    </location>
</feature>
<dbReference type="Gene3D" id="1.20.1070.10">
    <property type="entry name" value="Rhodopsin 7-helix transmembrane proteins"/>
    <property type="match status" value="1"/>
</dbReference>
<dbReference type="PANTHER" id="PTHR11394:SF47">
    <property type="entry name" value="TASTE RECEPTOR TYPE 2 MEMBER 40"/>
    <property type="match status" value="1"/>
</dbReference>
<dbReference type="OMA" id="MEPWLYA"/>
<evidence type="ECO:0000256" key="11">
    <source>
        <dbReference type="RuleBase" id="RU004423"/>
    </source>
</evidence>
<keyword evidence="15" id="KW-1185">Reference proteome</keyword>
<feature type="transmembrane region" description="Helical" evidence="13">
    <location>
        <begin position="95"/>
        <end position="112"/>
    </location>
</feature>
<keyword evidence="3 12" id="KW-0919">Taste</keyword>
<dbReference type="InParanoid" id="A0A674DPV1"/>
<evidence type="ECO:0000256" key="7">
    <source>
        <dbReference type="ARBA" id="ARBA00023040"/>
    </source>
</evidence>
<evidence type="ECO:0000256" key="3">
    <source>
        <dbReference type="ARBA" id="ARBA00022480"/>
    </source>
</evidence>
<feature type="transmembrane region" description="Helical" evidence="13">
    <location>
        <begin position="133"/>
        <end position="151"/>
    </location>
</feature>
<evidence type="ECO:0000256" key="10">
    <source>
        <dbReference type="ARBA" id="ARBA00023224"/>
    </source>
</evidence>
<keyword evidence="8 12" id="KW-0472">Membrane</keyword>
<evidence type="ECO:0000256" key="13">
    <source>
        <dbReference type="SAM" id="Phobius"/>
    </source>
</evidence>
<evidence type="ECO:0000313" key="14">
    <source>
        <dbReference type="Ensembl" id="ENSSTUP00000097564.1"/>
    </source>
</evidence>
<evidence type="ECO:0000256" key="1">
    <source>
        <dbReference type="ARBA" id="ARBA00004141"/>
    </source>
</evidence>
<keyword evidence="10 12" id="KW-0807">Transducer</keyword>
<keyword evidence="4 12" id="KW-0716">Sensory transduction</keyword>
<dbReference type="Ensembl" id="ENSSTUT00000104761.1">
    <property type="protein sequence ID" value="ENSSTUP00000097564.1"/>
    <property type="gene ID" value="ENSSTUG00000043869.1"/>
</dbReference>
<keyword evidence="7 12" id="KW-0297">G-protein coupled receptor</keyword>
<reference evidence="14" key="2">
    <citation type="submission" date="2025-09" db="UniProtKB">
        <authorList>
            <consortium name="Ensembl"/>
        </authorList>
    </citation>
    <scope>IDENTIFICATION</scope>
</reference>
<dbReference type="Proteomes" id="UP000472277">
    <property type="component" value="Chromosome 32"/>
</dbReference>
<dbReference type="PANTHER" id="PTHR11394">
    <property type="entry name" value="TASTE RECEPTOR TYPE 2"/>
    <property type="match status" value="1"/>
</dbReference>